<organism evidence="1 2">
    <name type="scientific">Deinococcus grandis</name>
    <dbReference type="NCBI Taxonomy" id="57498"/>
    <lineage>
        <taxon>Bacteria</taxon>
        <taxon>Thermotogati</taxon>
        <taxon>Deinococcota</taxon>
        <taxon>Deinococci</taxon>
        <taxon>Deinococcales</taxon>
        <taxon>Deinococcaceae</taxon>
        <taxon>Deinococcus</taxon>
    </lineage>
</organism>
<evidence type="ECO:0000313" key="2">
    <source>
        <dbReference type="Proteomes" id="UP000056209"/>
    </source>
</evidence>
<proteinExistence type="predicted"/>
<comment type="caution">
    <text evidence="1">The sequence shown here is derived from an EMBL/GenBank/DDBJ whole genome shotgun (WGS) entry which is preliminary data.</text>
</comment>
<gene>
    <name evidence="1" type="ORF">DEIGR_100824</name>
</gene>
<dbReference type="RefSeq" id="WP_058975483.1">
    <property type="nucleotide sequence ID" value="NZ_BCMS01000001.1"/>
</dbReference>
<dbReference type="EMBL" id="BCMS01000001">
    <property type="protein sequence ID" value="GAQ20797.1"/>
    <property type="molecule type" value="Genomic_DNA"/>
</dbReference>
<sequence length="80" mass="8883">MTYQREKLWRVAADEPATPEGCATVLRIMRAHGRPMSLSLIVGRAAPMSARLVAACISDLIVMQEEVSINDAELFELERP</sequence>
<dbReference type="AlphaFoldDB" id="A0A100HHR2"/>
<reference evidence="2" key="1">
    <citation type="submission" date="2015-11" db="EMBL/GenBank/DDBJ databases">
        <title>Draft Genome Sequence of the Radioresistant Bacterium Deinococcus grandis, Isolated from Freshwater Fish in Japan.</title>
        <authorList>
            <person name="Satoh K."/>
            <person name="Onodera T."/>
            <person name="Omoso K."/>
            <person name="Takeda-Yano K."/>
            <person name="Katayama T."/>
            <person name="Oono Y."/>
            <person name="Narumi I."/>
        </authorList>
    </citation>
    <scope>NUCLEOTIDE SEQUENCE [LARGE SCALE GENOMIC DNA]</scope>
    <source>
        <strain evidence="2">ATCC 43672</strain>
    </source>
</reference>
<evidence type="ECO:0000313" key="1">
    <source>
        <dbReference type="EMBL" id="GAQ20797.1"/>
    </source>
</evidence>
<dbReference type="Proteomes" id="UP000056209">
    <property type="component" value="Unassembled WGS sequence"/>
</dbReference>
<keyword evidence="2" id="KW-1185">Reference proteome</keyword>
<name>A0A100HHR2_9DEIO</name>
<protein>
    <submittedName>
        <fullName evidence="1">GH18144</fullName>
    </submittedName>
</protein>
<accession>A0A100HHR2</accession>